<keyword evidence="3 5" id="KW-0369">Histidine metabolism</keyword>
<dbReference type="PANTHER" id="PTHR11358:SF35">
    <property type="entry name" value="FORMIMIDOYLGLUTAMASE"/>
    <property type="match status" value="1"/>
</dbReference>
<feature type="binding site" evidence="5">
    <location>
        <position position="243"/>
    </location>
    <ligand>
        <name>Mn(2+)</name>
        <dbReference type="ChEBI" id="CHEBI:29035"/>
        <label>1</label>
    </ligand>
</feature>
<evidence type="ECO:0000256" key="5">
    <source>
        <dbReference type="HAMAP-Rule" id="MF_00737"/>
    </source>
</evidence>
<feature type="binding site" evidence="5">
    <location>
        <position position="152"/>
    </location>
    <ligand>
        <name>Mn(2+)</name>
        <dbReference type="ChEBI" id="CHEBI:29035"/>
        <label>2</label>
    </ligand>
</feature>
<dbReference type="PROSITE" id="PS51409">
    <property type="entry name" value="ARGINASE_2"/>
    <property type="match status" value="1"/>
</dbReference>
<protein>
    <recommendedName>
        <fullName evidence="5 6">Formimidoylglutamase</fullName>
        <ecNumber evidence="5 6">3.5.3.8</ecNumber>
    </recommendedName>
    <alternativeName>
        <fullName evidence="5">Formiminoglutamase</fullName>
    </alternativeName>
    <alternativeName>
        <fullName evidence="5">Formiminoglutamate hydrolase</fullName>
    </alternativeName>
</protein>
<comment type="catalytic activity">
    <reaction evidence="5">
        <text>N-formimidoyl-L-glutamate + H2O = formamide + L-glutamate</text>
        <dbReference type="Rhea" id="RHEA:22492"/>
        <dbReference type="ChEBI" id="CHEBI:15377"/>
        <dbReference type="ChEBI" id="CHEBI:16397"/>
        <dbReference type="ChEBI" id="CHEBI:29985"/>
        <dbReference type="ChEBI" id="CHEBI:58928"/>
        <dbReference type="EC" id="3.5.3.8"/>
    </reaction>
</comment>
<dbReference type="EC" id="3.5.3.8" evidence="5 6"/>
<feature type="binding site" evidence="5">
    <location>
        <position position="154"/>
    </location>
    <ligand>
        <name>Mn(2+)</name>
        <dbReference type="ChEBI" id="CHEBI:29035"/>
        <label>2</label>
    </ligand>
</feature>
<dbReference type="InterPro" id="IPR006035">
    <property type="entry name" value="Ureohydrolase"/>
</dbReference>
<keyword evidence="4 5" id="KW-0464">Manganese</keyword>
<dbReference type="Proteomes" id="UP001180081">
    <property type="component" value="Unassembled WGS sequence"/>
</dbReference>
<dbReference type="PRINTS" id="PR00116">
    <property type="entry name" value="ARGINASE"/>
</dbReference>
<comment type="similarity">
    <text evidence="5 7">Belongs to the arginase family.</text>
</comment>
<proteinExistence type="inferred from homology"/>
<dbReference type="PIRSF" id="PIRSF036979">
    <property type="entry name" value="Arginase"/>
    <property type="match status" value="1"/>
</dbReference>
<dbReference type="NCBIfam" id="TIGR01227">
    <property type="entry name" value="hutG"/>
    <property type="match status" value="1"/>
</dbReference>
<dbReference type="RefSeq" id="WP_290332295.1">
    <property type="nucleotide sequence ID" value="NZ_JAUFPU010000007.1"/>
</dbReference>
<dbReference type="EMBL" id="JAUFPU010000007">
    <property type="protein sequence ID" value="MDN3576775.1"/>
    <property type="molecule type" value="Genomic_DNA"/>
</dbReference>
<keyword evidence="1 5" id="KW-0479">Metal-binding</keyword>
<dbReference type="HAMAP" id="MF_00737">
    <property type="entry name" value="Formimidoylglutam"/>
    <property type="match status" value="1"/>
</dbReference>
<dbReference type="InterPro" id="IPR023696">
    <property type="entry name" value="Ureohydrolase_dom_sf"/>
</dbReference>
<comment type="cofactor">
    <cofactor evidence="5">
        <name>Mn(2+)</name>
        <dbReference type="ChEBI" id="CHEBI:29035"/>
    </cofactor>
    <text evidence="5">Binds 2 manganese ions per subunit.</text>
</comment>
<reference evidence="8" key="1">
    <citation type="journal article" date="2014" name="Int. J. Syst. Evol. Microbiol.">
        <title>Complete genome of a new Firmicutes species belonging to the dominant human colonic microbiota ('Ruminococcus bicirculans') reveals two chromosomes and a selective capacity to utilize plant glucans.</title>
        <authorList>
            <consortium name="NISC Comparative Sequencing Program"/>
            <person name="Wegmann U."/>
            <person name="Louis P."/>
            <person name="Goesmann A."/>
            <person name="Henrissat B."/>
            <person name="Duncan S.H."/>
            <person name="Flint H.J."/>
        </authorList>
    </citation>
    <scope>NUCLEOTIDE SEQUENCE</scope>
    <source>
        <strain evidence="8">CECT 7703</strain>
    </source>
</reference>
<feature type="binding site" evidence="5">
    <location>
        <position position="152"/>
    </location>
    <ligand>
        <name>Mn(2+)</name>
        <dbReference type="ChEBI" id="CHEBI:29035"/>
        <label>1</label>
    </ligand>
</feature>
<dbReference type="PANTHER" id="PTHR11358">
    <property type="entry name" value="ARGINASE/AGMATINASE"/>
    <property type="match status" value="1"/>
</dbReference>
<comment type="function">
    <text evidence="5">Catalyzes the conversion of N-formimidoyl-L-glutamate to L-glutamate and formamide.</text>
</comment>
<comment type="pathway">
    <text evidence="5">Amino-acid degradation; L-histidine degradation into L-glutamate; L-glutamate from N-formimidoyl-L-glutamate (hydrolase route): step 1/1.</text>
</comment>
<accession>A0ABT8B4L8</accession>
<dbReference type="CDD" id="cd09988">
    <property type="entry name" value="Formimidoylglutamase"/>
    <property type="match status" value="1"/>
</dbReference>
<evidence type="ECO:0000256" key="2">
    <source>
        <dbReference type="ARBA" id="ARBA00022801"/>
    </source>
</evidence>
<feature type="binding site" evidence="5">
    <location>
        <position position="243"/>
    </location>
    <ligand>
        <name>Mn(2+)</name>
        <dbReference type="ChEBI" id="CHEBI:29035"/>
        <label>2</label>
    </ligand>
</feature>
<evidence type="ECO:0000256" key="6">
    <source>
        <dbReference type="NCBIfam" id="TIGR01227"/>
    </source>
</evidence>
<dbReference type="GO" id="GO:0050415">
    <property type="term" value="F:formimidoylglutamase activity"/>
    <property type="evidence" value="ECO:0007669"/>
    <property type="project" value="UniProtKB-EC"/>
</dbReference>
<dbReference type="Pfam" id="PF00491">
    <property type="entry name" value="Arginase"/>
    <property type="match status" value="1"/>
</dbReference>
<dbReference type="SUPFAM" id="SSF52768">
    <property type="entry name" value="Arginase/deacetylase"/>
    <property type="match status" value="1"/>
</dbReference>
<evidence type="ECO:0000256" key="1">
    <source>
        <dbReference type="ARBA" id="ARBA00022723"/>
    </source>
</evidence>
<evidence type="ECO:0000256" key="3">
    <source>
        <dbReference type="ARBA" id="ARBA00022808"/>
    </source>
</evidence>
<keyword evidence="9" id="KW-1185">Reference proteome</keyword>
<evidence type="ECO:0000256" key="4">
    <source>
        <dbReference type="ARBA" id="ARBA00023211"/>
    </source>
</evidence>
<keyword evidence="2 5" id="KW-0378">Hydrolase</keyword>
<feature type="binding site" evidence="5">
    <location>
        <position position="156"/>
    </location>
    <ligand>
        <name>Mn(2+)</name>
        <dbReference type="ChEBI" id="CHEBI:29035"/>
        <label>1</label>
    </ligand>
</feature>
<reference evidence="8" key="2">
    <citation type="submission" date="2023-06" db="EMBL/GenBank/DDBJ databases">
        <authorList>
            <person name="Lucena T."/>
            <person name="Sun Q."/>
        </authorList>
    </citation>
    <scope>NUCLEOTIDE SEQUENCE</scope>
    <source>
        <strain evidence="8">CECT 7703</strain>
    </source>
</reference>
<name>A0ABT8B4L8_9NEIS</name>
<feature type="binding site" evidence="5">
    <location>
        <position position="123"/>
    </location>
    <ligand>
        <name>Mn(2+)</name>
        <dbReference type="ChEBI" id="CHEBI:29035"/>
        <label>1</label>
    </ligand>
</feature>
<gene>
    <name evidence="5 8" type="primary">hutG</name>
    <name evidence="8" type="ORF">QWZ03_08365</name>
</gene>
<sequence length="312" mass="33930">MYQAADMAVWQGRVDAEEGPLARRWHECLQAFHDDAPPGTALLGFACHAGVQRNHGRPGAEEGPLALRKALANLAWHHEGHIYDAGNVRCVGDALEEAQQELGRQVTHLLQRGHFPLVLGGGHEIAYGSFLGLARHAELQGRPPRVGIVNLDAHFDLRAGERGSSGTPFRQIAEACAANRMSFNYLVYGISEPGNTEALFHRARELGVQWRGDEECTRDRMEDLLDTLAFFADEVDWLYLTVCLDVLPGSVAPGVSAPAAYGVELSVVEALIDAAKATGKLMLADIAELNPAFDRDGVTAKVAARLAWRIAR</sequence>
<organism evidence="8 9">
    <name type="scientific">Chitinimonas viridis</name>
    <dbReference type="NCBI Taxonomy" id="664880"/>
    <lineage>
        <taxon>Bacteria</taxon>
        <taxon>Pseudomonadati</taxon>
        <taxon>Pseudomonadota</taxon>
        <taxon>Betaproteobacteria</taxon>
        <taxon>Neisseriales</taxon>
        <taxon>Chitinibacteraceae</taxon>
        <taxon>Chitinimonas</taxon>
    </lineage>
</organism>
<evidence type="ECO:0000313" key="8">
    <source>
        <dbReference type="EMBL" id="MDN3576775.1"/>
    </source>
</evidence>
<evidence type="ECO:0000313" key="9">
    <source>
        <dbReference type="Proteomes" id="UP001180081"/>
    </source>
</evidence>
<feature type="binding site" evidence="5">
    <location>
        <position position="245"/>
    </location>
    <ligand>
        <name>Mn(2+)</name>
        <dbReference type="ChEBI" id="CHEBI:29035"/>
        <label>2</label>
    </ligand>
</feature>
<evidence type="ECO:0000256" key="7">
    <source>
        <dbReference type="PROSITE-ProRule" id="PRU00742"/>
    </source>
</evidence>
<comment type="caution">
    <text evidence="8">The sequence shown here is derived from an EMBL/GenBank/DDBJ whole genome shotgun (WGS) entry which is preliminary data.</text>
</comment>
<dbReference type="InterPro" id="IPR005923">
    <property type="entry name" value="HutG"/>
</dbReference>
<dbReference type="Gene3D" id="3.40.800.10">
    <property type="entry name" value="Ureohydrolase domain"/>
    <property type="match status" value="1"/>
</dbReference>